<dbReference type="Pfam" id="PF13857">
    <property type="entry name" value="Ank_5"/>
    <property type="match status" value="1"/>
</dbReference>
<dbReference type="EMBL" id="DS113182">
    <property type="protein sequence ID" value="EAY22655.1"/>
    <property type="molecule type" value="Genomic_DNA"/>
</dbReference>
<dbReference type="Pfam" id="PF12796">
    <property type="entry name" value="Ank_2"/>
    <property type="match status" value="2"/>
</dbReference>
<evidence type="ECO:0000313" key="4">
    <source>
        <dbReference type="Proteomes" id="UP000001542"/>
    </source>
</evidence>
<dbReference type="PROSITE" id="PS50297">
    <property type="entry name" value="ANK_REP_REGION"/>
    <property type="match status" value="8"/>
</dbReference>
<dbReference type="PRINTS" id="PR01415">
    <property type="entry name" value="ANKYRIN"/>
</dbReference>
<sequence length="587" mass="67672">MSDKDAHPSKYSELRSNYKYYIDTYNALYQLRTEKEEELNSIYKMIKTEFIDSNKYPPQNILRDILNIVPYNNHYAKSYLSLAKLISDEYHIKEVERVIHISNFLFYKEYGIKLYKSDDFEKDDIKDLDIHTENTIYRAIMNNDKESFIIFTERAGFDKNQTLASRLYPHSNKGYSLLELCCYHGAVDCFKLLRTKFKSEITQKCLRFSFLGGNPEIMNECLKYQKPNEKCMKYAIISHNIDFVTFLMNEYNIEIDLDNCGFYNNLESFLVHLDQTNDFGYCFVYLSFFNIPSLFECFLSQGVNINEKVENRETALHYAAYYNNIETVEFLISHGANINEKNENGRTALHYAAWKNSKETVKVLISHGANINEKDRDGRTALYDAAYCNSKEIVEFLISHGANINERDRDGETALHYAANCNSKETVEVFISHGANINEKDEDGRTALHYATWENNKETVEVLISYGANINERDEDGQTALHYAAFYNSKETVEILISHGANINEKDKDGQTALHIAANKNNTEIVEVLISHGVNINEKDKDGKTALHIAANKNNTEIVEVLISHGANNVPTSWPSLRGINPCTYFR</sequence>
<reference evidence="3" key="1">
    <citation type="submission" date="2006-10" db="EMBL/GenBank/DDBJ databases">
        <authorList>
            <person name="Amadeo P."/>
            <person name="Zhao Q."/>
            <person name="Wortman J."/>
            <person name="Fraser-Liggett C."/>
            <person name="Carlton J."/>
        </authorList>
    </citation>
    <scope>NUCLEOTIDE SEQUENCE</scope>
    <source>
        <strain evidence="3">G3</strain>
    </source>
</reference>
<evidence type="ECO:0000313" key="3">
    <source>
        <dbReference type="EMBL" id="EAY22655.1"/>
    </source>
</evidence>
<accession>A2DA07</accession>
<feature type="repeat" description="ANK" evidence="1">
    <location>
        <begin position="443"/>
        <end position="475"/>
    </location>
</feature>
<keyword evidence="1" id="KW-0040">ANK repeat</keyword>
<gene>
    <name evidence="3" type="ORF">TVAG_475830</name>
</gene>
<dbReference type="OMA" id="ENTIQFF"/>
<dbReference type="SUPFAM" id="SSF48403">
    <property type="entry name" value="Ankyrin repeat"/>
    <property type="match status" value="1"/>
</dbReference>
<feature type="repeat" description="ANK" evidence="1">
    <location>
        <begin position="542"/>
        <end position="568"/>
    </location>
</feature>
<dbReference type="OrthoDB" id="20872at2759"/>
<evidence type="ECO:0000256" key="1">
    <source>
        <dbReference type="PROSITE-ProRule" id="PRU00023"/>
    </source>
</evidence>
<dbReference type="eggNOG" id="KOG0504">
    <property type="taxonomic scope" value="Eukaryota"/>
</dbReference>
<feature type="repeat" description="ANK" evidence="1">
    <location>
        <begin position="476"/>
        <end position="508"/>
    </location>
</feature>
<dbReference type="Pfam" id="PF13637">
    <property type="entry name" value="Ank_4"/>
    <property type="match status" value="1"/>
</dbReference>
<dbReference type="SUPFAM" id="SSF140860">
    <property type="entry name" value="Pseudo ankyrin repeat-like"/>
    <property type="match status" value="1"/>
</dbReference>
<dbReference type="InParanoid" id="A2DA07"/>
<dbReference type="AlphaFoldDB" id="A2DA07"/>
<keyword evidence="4" id="KW-1185">Reference proteome</keyword>
<organism evidence="3 4">
    <name type="scientific">Trichomonas vaginalis (strain ATCC PRA-98 / G3)</name>
    <dbReference type="NCBI Taxonomy" id="412133"/>
    <lineage>
        <taxon>Eukaryota</taxon>
        <taxon>Metamonada</taxon>
        <taxon>Parabasalia</taxon>
        <taxon>Trichomonadida</taxon>
        <taxon>Trichomonadidae</taxon>
        <taxon>Trichomonas</taxon>
    </lineage>
</organism>
<evidence type="ECO:0000259" key="2">
    <source>
        <dbReference type="Pfam" id="PF11929"/>
    </source>
</evidence>
<dbReference type="InterPro" id="IPR036770">
    <property type="entry name" value="Ankyrin_rpt-contain_sf"/>
</dbReference>
<dbReference type="PROSITE" id="PS50088">
    <property type="entry name" value="ANK_REPEAT"/>
    <property type="match status" value="8"/>
</dbReference>
<feature type="domain" description="DUF3447" evidence="2">
    <location>
        <begin position="197"/>
        <end position="271"/>
    </location>
</feature>
<dbReference type="RefSeq" id="XP_001583641.1">
    <property type="nucleotide sequence ID" value="XM_001583591.1"/>
</dbReference>
<feature type="repeat" description="ANK" evidence="1">
    <location>
        <begin position="410"/>
        <end position="442"/>
    </location>
</feature>
<dbReference type="Proteomes" id="UP000001542">
    <property type="component" value="Unassembled WGS sequence"/>
</dbReference>
<feature type="repeat" description="ANK" evidence="1">
    <location>
        <begin position="344"/>
        <end position="376"/>
    </location>
</feature>
<dbReference type="Gene3D" id="1.25.40.20">
    <property type="entry name" value="Ankyrin repeat-containing domain"/>
    <property type="match status" value="3"/>
</dbReference>
<name>A2DA07_TRIV3</name>
<dbReference type="KEGG" id="tva:5468213"/>
<dbReference type="InterPro" id="IPR002110">
    <property type="entry name" value="Ankyrin_rpt"/>
</dbReference>
<feature type="repeat" description="ANK" evidence="1">
    <location>
        <begin position="377"/>
        <end position="409"/>
    </location>
</feature>
<proteinExistence type="predicted"/>
<dbReference type="SMART" id="SM00248">
    <property type="entry name" value="ANK"/>
    <property type="match status" value="10"/>
</dbReference>
<dbReference type="VEuPathDB" id="TrichDB:TVAGG3_0265810"/>
<dbReference type="PANTHER" id="PTHR24182">
    <property type="entry name" value="ANKYRIN REPEAT AND SOCS BOX CONTAINING 4"/>
    <property type="match status" value="1"/>
</dbReference>
<dbReference type="PANTHER" id="PTHR24182:SF13">
    <property type="entry name" value="LD18443P"/>
    <property type="match status" value="1"/>
</dbReference>
<protein>
    <submittedName>
        <fullName evidence="3">Ankyrin repeat protein, putative</fullName>
    </submittedName>
</protein>
<feature type="repeat" description="ANK" evidence="1">
    <location>
        <begin position="311"/>
        <end position="343"/>
    </location>
</feature>
<dbReference type="VEuPathDB" id="TrichDB:TVAG_475830"/>
<dbReference type="SMR" id="A2DA07"/>
<reference evidence="3" key="2">
    <citation type="journal article" date="2007" name="Science">
        <title>Draft genome sequence of the sexually transmitted pathogen Trichomonas vaginalis.</title>
        <authorList>
            <person name="Carlton J.M."/>
            <person name="Hirt R.P."/>
            <person name="Silva J.C."/>
            <person name="Delcher A.L."/>
            <person name="Schatz M."/>
            <person name="Zhao Q."/>
            <person name="Wortman J.R."/>
            <person name="Bidwell S.L."/>
            <person name="Alsmark U.C.M."/>
            <person name="Besteiro S."/>
            <person name="Sicheritz-Ponten T."/>
            <person name="Noel C.J."/>
            <person name="Dacks J.B."/>
            <person name="Foster P.G."/>
            <person name="Simillion C."/>
            <person name="Van de Peer Y."/>
            <person name="Miranda-Saavedra D."/>
            <person name="Barton G.J."/>
            <person name="Westrop G.D."/>
            <person name="Mueller S."/>
            <person name="Dessi D."/>
            <person name="Fiori P.L."/>
            <person name="Ren Q."/>
            <person name="Paulsen I."/>
            <person name="Zhang H."/>
            <person name="Bastida-Corcuera F.D."/>
            <person name="Simoes-Barbosa A."/>
            <person name="Brown M.T."/>
            <person name="Hayes R.D."/>
            <person name="Mukherjee M."/>
            <person name="Okumura C.Y."/>
            <person name="Schneider R."/>
            <person name="Smith A.J."/>
            <person name="Vanacova S."/>
            <person name="Villalvazo M."/>
            <person name="Haas B.J."/>
            <person name="Pertea M."/>
            <person name="Feldblyum T.V."/>
            <person name="Utterback T.R."/>
            <person name="Shu C.L."/>
            <person name="Osoegawa K."/>
            <person name="de Jong P.J."/>
            <person name="Hrdy I."/>
            <person name="Horvathova L."/>
            <person name="Zubacova Z."/>
            <person name="Dolezal P."/>
            <person name="Malik S.B."/>
            <person name="Logsdon J.M. Jr."/>
            <person name="Henze K."/>
            <person name="Gupta A."/>
            <person name="Wang C.C."/>
            <person name="Dunne R.L."/>
            <person name="Upcroft J.A."/>
            <person name="Upcroft P."/>
            <person name="White O."/>
            <person name="Salzberg S.L."/>
            <person name="Tang P."/>
            <person name="Chiu C.-H."/>
            <person name="Lee Y.-S."/>
            <person name="Embley T.M."/>
            <person name="Coombs G.H."/>
            <person name="Mottram J.C."/>
            <person name="Tachezy J."/>
            <person name="Fraser-Liggett C.M."/>
            <person name="Johnson P.J."/>
        </authorList>
    </citation>
    <scope>NUCLEOTIDE SEQUENCE [LARGE SCALE GENOMIC DNA]</scope>
    <source>
        <strain evidence="3">G3</strain>
    </source>
</reference>
<dbReference type="Pfam" id="PF11929">
    <property type="entry name" value="DUF3447"/>
    <property type="match status" value="1"/>
</dbReference>
<dbReference type="InterPro" id="IPR020683">
    <property type="entry name" value="DUF3447"/>
</dbReference>
<dbReference type="STRING" id="5722.A2DA07"/>
<feature type="repeat" description="ANK" evidence="1">
    <location>
        <begin position="509"/>
        <end position="541"/>
    </location>
</feature>